<dbReference type="STRING" id="1499967.U27_02031"/>
<dbReference type="InterPro" id="IPR036390">
    <property type="entry name" value="WH_DNA-bd_sf"/>
</dbReference>
<dbReference type="CDD" id="cd07377">
    <property type="entry name" value="WHTH_GntR"/>
    <property type="match status" value="1"/>
</dbReference>
<protein>
    <submittedName>
        <fullName evidence="5">Transcriptional regulator GntR family protein</fullName>
    </submittedName>
</protein>
<dbReference type="InterPro" id="IPR011663">
    <property type="entry name" value="UTRA"/>
</dbReference>
<dbReference type="SUPFAM" id="SSF64288">
    <property type="entry name" value="Chorismate lyase-like"/>
    <property type="match status" value="1"/>
</dbReference>
<keyword evidence="1" id="KW-0805">Transcription regulation</keyword>
<dbReference type="InterPro" id="IPR050679">
    <property type="entry name" value="Bact_HTH_transcr_reg"/>
</dbReference>
<evidence type="ECO:0000259" key="4">
    <source>
        <dbReference type="PROSITE" id="PS50949"/>
    </source>
</evidence>
<dbReference type="SMART" id="SM00345">
    <property type="entry name" value="HTH_GNTR"/>
    <property type="match status" value="1"/>
</dbReference>
<dbReference type="InterPro" id="IPR036388">
    <property type="entry name" value="WH-like_DNA-bd_sf"/>
</dbReference>
<dbReference type="GO" id="GO:0045892">
    <property type="term" value="P:negative regulation of DNA-templated transcription"/>
    <property type="evidence" value="ECO:0007669"/>
    <property type="project" value="TreeGrafter"/>
</dbReference>
<dbReference type="eggNOG" id="COG2188">
    <property type="taxonomic scope" value="Bacteria"/>
</dbReference>
<dbReference type="GO" id="GO:0003677">
    <property type="term" value="F:DNA binding"/>
    <property type="evidence" value="ECO:0007669"/>
    <property type="project" value="UniProtKB-KW"/>
</dbReference>
<dbReference type="InterPro" id="IPR028978">
    <property type="entry name" value="Chorismate_lyase_/UTRA_dom_sf"/>
</dbReference>
<dbReference type="Proteomes" id="UP000030661">
    <property type="component" value="Unassembled WGS sequence"/>
</dbReference>
<evidence type="ECO:0000256" key="2">
    <source>
        <dbReference type="ARBA" id="ARBA00023125"/>
    </source>
</evidence>
<evidence type="ECO:0000256" key="1">
    <source>
        <dbReference type="ARBA" id="ARBA00023015"/>
    </source>
</evidence>
<gene>
    <name evidence="5" type="ORF">U27_02031</name>
</gene>
<dbReference type="PANTHER" id="PTHR44846">
    <property type="entry name" value="MANNOSYL-D-GLYCERATE TRANSPORT/METABOLISM SYSTEM REPRESSOR MNGR-RELATED"/>
    <property type="match status" value="1"/>
</dbReference>
<dbReference type="Gene3D" id="1.10.10.10">
    <property type="entry name" value="Winged helix-like DNA-binding domain superfamily/Winged helix DNA-binding domain"/>
    <property type="match status" value="1"/>
</dbReference>
<name>A0A0S6W9Q0_VECG1</name>
<dbReference type="Gene3D" id="3.40.1410.10">
    <property type="entry name" value="Chorismate lyase-like"/>
    <property type="match status" value="1"/>
</dbReference>
<sequence length="254" mass="29186">MLLKEPLYLQLAKKLRAEIQKGNFEEGDQFYAEREICRKFDISRITANKAISILITEGYLEHRKGKGTFVKSSESLCNMSELMSFTKMAALMGRNVSTKVLEFRKTQVAEFPEAVANHLNVGKEEDVFFIRRVRCLEEKPVILDRRVIRARFCPELNETMLSGSLISGLENRFGLYITGWDQRIQAVSIDQEEAQLLEMKAGDACLSLKAVGLLEDSSPLWYEWSLFHGRHFIFSNRVNVHNPSQPAERVYIES</sequence>
<keyword evidence="3" id="KW-0804">Transcription</keyword>
<dbReference type="SMART" id="SM00866">
    <property type="entry name" value="UTRA"/>
    <property type="match status" value="1"/>
</dbReference>
<dbReference type="InterPro" id="IPR000524">
    <property type="entry name" value="Tscrpt_reg_HTH_GntR"/>
</dbReference>
<reference evidence="5" key="1">
    <citation type="journal article" date="2015" name="PeerJ">
        <title>First genomic representation of candidate bacterial phylum KSB3 points to enhanced environmental sensing as a trigger of wastewater bulking.</title>
        <authorList>
            <person name="Sekiguchi Y."/>
            <person name="Ohashi A."/>
            <person name="Parks D.H."/>
            <person name="Yamauchi T."/>
            <person name="Tyson G.W."/>
            <person name="Hugenholtz P."/>
        </authorList>
    </citation>
    <scope>NUCLEOTIDE SEQUENCE [LARGE SCALE GENOMIC DNA]</scope>
</reference>
<evidence type="ECO:0000313" key="6">
    <source>
        <dbReference type="Proteomes" id="UP000030661"/>
    </source>
</evidence>
<evidence type="ECO:0000313" key="5">
    <source>
        <dbReference type="EMBL" id="GAK55199.1"/>
    </source>
</evidence>
<dbReference type="SUPFAM" id="SSF46785">
    <property type="entry name" value="Winged helix' DNA-binding domain"/>
    <property type="match status" value="1"/>
</dbReference>
<dbReference type="PROSITE" id="PS50949">
    <property type="entry name" value="HTH_GNTR"/>
    <property type="match status" value="1"/>
</dbReference>
<keyword evidence="6" id="KW-1185">Reference proteome</keyword>
<dbReference type="Pfam" id="PF07702">
    <property type="entry name" value="UTRA"/>
    <property type="match status" value="1"/>
</dbReference>
<evidence type="ECO:0000256" key="3">
    <source>
        <dbReference type="ARBA" id="ARBA00023163"/>
    </source>
</evidence>
<dbReference type="EMBL" id="DF820463">
    <property type="protein sequence ID" value="GAK55199.1"/>
    <property type="molecule type" value="Genomic_DNA"/>
</dbReference>
<organism evidence="5">
    <name type="scientific">Vecturithrix granuli</name>
    <dbReference type="NCBI Taxonomy" id="1499967"/>
    <lineage>
        <taxon>Bacteria</taxon>
        <taxon>Candidatus Moduliflexota</taxon>
        <taxon>Candidatus Vecturitrichia</taxon>
        <taxon>Candidatus Vecturitrichales</taxon>
        <taxon>Candidatus Vecturitrichaceae</taxon>
        <taxon>Candidatus Vecturithrix</taxon>
    </lineage>
</organism>
<dbReference type="PANTHER" id="PTHR44846:SF1">
    <property type="entry name" value="MANNOSYL-D-GLYCERATE TRANSPORT_METABOLISM SYSTEM REPRESSOR MNGR-RELATED"/>
    <property type="match status" value="1"/>
</dbReference>
<accession>A0A0S6W9Q0</accession>
<keyword evidence="2" id="KW-0238">DNA-binding</keyword>
<proteinExistence type="predicted"/>
<dbReference type="GO" id="GO:0003700">
    <property type="term" value="F:DNA-binding transcription factor activity"/>
    <property type="evidence" value="ECO:0007669"/>
    <property type="project" value="InterPro"/>
</dbReference>
<dbReference type="AlphaFoldDB" id="A0A0S6W9Q0"/>
<dbReference type="HOGENOM" id="CLU_063236_5_0_0"/>
<feature type="domain" description="HTH gntR-type" evidence="4">
    <location>
        <begin position="5"/>
        <end position="73"/>
    </location>
</feature>
<dbReference type="Pfam" id="PF00392">
    <property type="entry name" value="GntR"/>
    <property type="match status" value="1"/>
</dbReference>